<evidence type="ECO:0000313" key="1">
    <source>
        <dbReference type="EMBL" id="BED93001.1"/>
    </source>
</evidence>
<gene>
    <name evidence="1" type="ORF">RsTaC01_0940</name>
</gene>
<dbReference type="AlphaFoldDB" id="A0AA48HX24"/>
<sequence length="153" mass="16435">MEENKIVKLAKNGELTEKLMQDKDFVRRAKDILKKENTDENEIFEILKTLEKCINKSGEIKNKEDLENTVGGKISKVGELAIETTFSLLGTTAGFVFGANVGEFAATSGKVNKIFGENLNTDHILIGGAIAGAVAGNLGGLALGKLIVNKINK</sequence>
<name>A0AA48HX24_9FIRM</name>
<dbReference type="Proteomes" id="UP001335720">
    <property type="component" value="Chromosome"/>
</dbReference>
<accession>A0AA48HX24</accession>
<dbReference type="EMBL" id="AP027925">
    <property type="protein sequence ID" value="BED93001.1"/>
    <property type="molecule type" value="Genomic_DNA"/>
</dbReference>
<reference evidence="1" key="1">
    <citation type="journal article" date="2023" name="ISME J.">
        <title>Emergence of putative energy parasites within Clostridia revealed by genome analysis of a novel endosymbiotic clade.</title>
        <authorList>
            <person name="Takahashi K."/>
            <person name="Kuwahara H."/>
            <person name="Horikawa Y."/>
            <person name="Izawa K."/>
            <person name="Kato D."/>
            <person name="Inagaki T."/>
            <person name="Yuki M."/>
            <person name="Ohkuma M."/>
            <person name="Hongoh Y."/>
        </authorList>
    </citation>
    <scope>NUCLEOTIDE SEQUENCE</scope>
    <source>
        <strain evidence="1">RsTa-C01</strain>
    </source>
</reference>
<dbReference type="KEGG" id="ptrh:RsTaC01_0940"/>
<protein>
    <submittedName>
        <fullName evidence="1">Uncharacterized protein</fullName>
    </submittedName>
</protein>
<proteinExistence type="predicted"/>
<organism evidence="1">
    <name type="scientific">Candidatus Paraimprobicoccus trichonymphae</name>
    <dbReference type="NCBI Taxonomy" id="3033793"/>
    <lineage>
        <taxon>Bacteria</taxon>
        <taxon>Bacillati</taxon>
        <taxon>Bacillota</taxon>
        <taxon>Clostridia</taxon>
        <taxon>Candidatus Paraimprobicoccus</taxon>
    </lineage>
</organism>